<keyword evidence="3" id="KW-1185">Reference proteome</keyword>
<feature type="domain" description="Methyltransferase FkbM" evidence="1">
    <location>
        <begin position="14"/>
        <end position="167"/>
    </location>
</feature>
<evidence type="ECO:0000313" key="3">
    <source>
        <dbReference type="Proteomes" id="UP000002518"/>
    </source>
</evidence>
<reference evidence="2 3" key="1">
    <citation type="journal article" date="1999" name="DNA Res.">
        <title>Complete genome sequence of an aerobic hyper-thermophilic crenarchaeon, Aeropyrum pernix K1.</title>
        <authorList>
            <person name="Kawarabayasi Y."/>
            <person name="Hino Y."/>
            <person name="Horikawa H."/>
            <person name="Yamazaki S."/>
            <person name="Haikawa Y."/>
            <person name="Jin-no K."/>
            <person name="Takahashi M."/>
            <person name="Sekine M."/>
            <person name="Baba S."/>
            <person name="Ankai A."/>
            <person name="Kosugi H."/>
            <person name="Hosoyama A."/>
            <person name="Fukui S."/>
            <person name="Nagai Y."/>
            <person name="Nishijima K."/>
            <person name="Nakazawa H."/>
            <person name="Takamiya M."/>
            <person name="Masuda S."/>
            <person name="Funahashi T."/>
            <person name="Tanaka T."/>
            <person name="Kudoh Y."/>
            <person name="Yamazaki J."/>
            <person name="Kushida N."/>
            <person name="Oguchi A."/>
            <person name="Aoki K."/>
            <person name="Kubota K."/>
            <person name="Nakamura Y."/>
            <person name="Nomura N."/>
            <person name="Sako Y."/>
            <person name="Kikuchi H."/>
        </authorList>
    </citation>
    <scope>NUCLEOTIDE SEQUENCE [LARGE SCALE GENOMIC DNA]</scope>
    <source>
        <strain evidence="3">ATCC 700893 / DSM 11879 / JCM 9820 / NBRC 100138 / K1</strain>
    </source>
</reference>
<proteinExistence type="predicted"/>
<dbReference type="PIR" id="B72590">
    <property type="entry name" value="B72590"/>
</dbReference>
<dbReference type="STRING" id="272557.APE_1190.1"/>
<dbReference type="NCBIfam" id="TIGR01444">
    <property type="entry name" value="fkbM_fam"/>
    <property type="match status" value="1"/>
</dbReference>
<dbReference type="PANTHER" id="PTHR34203">
    <property type="entry name" value="METHYLTRANSFERASE, FKBM FAMILY PROTEIN"/>
    <property type="match status" value="1"/>
</dbReference>
<dbReference type="EnsemblBacteria" id="BAA80176">
    <property type="protein sequence ID" value="BAA80176"/>
    <property type="gene ID" value="APE_1190.1"/>
</dbReference>
<dbReference type="EMBL" id="BA000002">
    <property type="protein sequence ID" value="BAA80176.2"/>
    <property type="molecule type" value="Genomic_DNA"/>
</dbReference>
<dbReference type="RefSeq" id="WP_010866215.1">
    <property type="nucleotide sequence ID" value="NC_000854.2"/>
</dbReference>
<evidence type="ECO:0000313" key="2">
    <source>
        <dbReference type="EMBL" id="BAA80176.2"/>
    </source>
</evidence>
<evidence type="ECO:0000259" key="1">
    <source>
        <dbReference type="Pfam" id="PF05050"/>
    </source>
</evidence>
<dbReference type="GeneID" id="1445844"/>
<dbReference type="Gene3D" id="3.40.50.150">
    <property type="entry name" value="Vaccinia Virus protein VP39"/>
    <property type="match status" value="1"/>
</dbReference>
<dbReference type="SUPFAM" id="SSF53335">
    <property type="entry name" value="S-adenosyl-L-methionine-dependent methyltransferases"/>
    <property type="match status" value="1"/>
</dbReference>
<dbReference type="AlphaFoldDB" id="Q9YCS1"/>
<dbReference type="eggNOG" id="arCOG01400">
    <property type="taxonomic scope" value="Archaea"/>
</dbReference>
<dbReference type="Proteomes" id="UP000002518">
    <property type="component" value="Chromosome"/>
</dbReference>
<dbReference type="InterPro" id="IPR052514">
    <property type="entry name" value="SAM-dependent_MTase"/>
</dbReference>
<accession>Q9YCS1</accession>
<protein>
    <recommendedName>
        <fullName evidence="1">Methyltransferase FkbM domain-containing protein</fullName>
    </recommendedName>
</protein>
<dbReference type="InterPro" id="IPR029063">
    <property type="entry name" value="SAM-dependent_MTases_sf"/>
</dbReference>
<dbReference type="PANTHER" id="PTHR34203:SF15">
    <property type="entry name" value="SLL1173 PROTEIN"/>
    <property type="match status" value="1"/>
</dbReference>
<dbReference type="Pfam" id="PF05050">
    <property type="entry name" value="Methyltransf_21"/>
    <property type="match status" value="1"/>
</dbReference>
<gene>
    <name evidence="2" type="ordered locus">APE_1190.1</name>
</gene>
<sequence length="206" mass="23145">MFGIENLKGFTVLDVGAHIGLYSLVVSNYAHRVISVEPHPINYKLLKINKIANNVEGMLTLNAAIVGTKTDRTKLCESTHSGGSSIMIESPSKCYRIQTKHLNELIESYTGNDKVLLKMNIEGAEFDIFKSVDPNLLRSVERIVMEVHLRYGSLNIIVNKLKSAGFSVKYFYPPLTAKDARPPYRATEHGRSEASTIRYLFHSETR</sequence>
<dbReference type="KEGG" id="ape:APE_1190.1"/>
<dbReference type="InterPro" id="IPR006342">
    <property type="entry name" value="FkbM_mtfrase"/>
</dbReference>
<organism evidence="2 3">
    <name type="scientific">Aeropyrum pernix (strain ATCC 700893 / DSM 11879 / JCM 9820 / NBRC 100138 / K1)</name>
    <dbReference type="NCBI Taxonomy" id="272557"/>
    <lineage>
        <taxon>Archaea</taxon>
        <taxon>Thermoproteota</taxon>
        <taxon>Thermoprotei</taxon>
        <taxon>Desulfurococcales</taxon>
        <taxon>Desulfurococcaceae</taxon>
        <taxon>Aeropyrum</taxon>
    </lineage>
</organism>
<name>Q9YCS1_AERPE</name>